<feature type="transmembrane region" description="Helical" evidence="1">
    <location>
        <begin position="30"/>
        <end position="47"/>
    </location>
</feature>
<feature type="transmembrane region" description="Helical" evidence="1">
    <location>
        <begin position="56"/>
        <end position="79"/>
    </location>
</feature>
<evidence type="ECO:0000313" key="2">
    <source>
        <dbReference type="EMBL" id="TDR31962.1"/>
    </source>
</evidence>
<gene>
    <name evidence="2" type="ORF">DFR44_10625</name>
</gene>
<keyword evidence="1" id="KW-0472">Membrane</keyword>
<dbReference type="Pfam" id="PF09997">
    <property type="entry name" value="DUF2238"/>
    <property type="match status" value="1"/>
</dbReference>
<reference evidence="2 3" key="1">
    <citation type="submission" date="2019-03" db="EMBL/GenBank/DDBJ databases">
        <title>Genomic Encyclopedia of Type Strains, Phase IV (KMG-IV): sequencing the most valuable type-strain genomes for metagenomic binning, comparative biology and taxonomic classification.</title>
        <authorList>
            <person name="Goeker M."/>
        </authorList>
    </citation>
    <scope>NUCLEOTIDE SEQUENCE [LARGE SCALE GENOMIC DNA]</scope>
    <source>
        <strain evidence="2 3">DSM 102852</strain>
    </source>
</reference>
<feature type="transmembrane region" description="Helical" evidence="1">
    <location>
        <begin position="99"/>
        <end position="116"/>
    </location>
</feature>
<dbReference type="PIRSF" id="PIRSF020606">
    <property type="entry name" value="UCP020606"/>
    <property type="match status" value="1"/>
</dbReference>
<dbReference type="Proteomes" id="UP000294480">
    <property type="component" value="Unassembled WGS sequence"/>
</dbReference>
<organism evidence="2 3">
    <name type="scientific">Hydromonas duriensis</name>
    <dbReference type="NCBI Taxonomy" id="1527608"/>
    <lineage>
        <taxon>Bacteria</taxon>
        <taxon>Pseudomonadati</taxon>
        <taxon>Pseudomonadota</taxon>
        <taxon>Betaproteobacteria</taxon>
        <taxon>Burkholderiales</taxon>
        <taxon>Burkholderiaceae</taxon>
        <taxon>Hydromonas</taxon>
    </lineage>
</organism>
<evidence type="ECO:0000313" key="3">
    <source>
        <dbReference type="Proteomes" id="UP000294480"/>
    </source>
</evidence>
<dbReference type="EMBL" id="SNZE01000006">
    <property type="protein sequence ID" value="TDR31962.1"/>
    <property type="molecule type" value="Genomic_DNA"/>
</dbReference>
<feature type="transmembrane region" description="Helical" evidence="1">
    <location>
        <begin position="171"/>
        <end position="188"/>
    </location>
</feature>
<proteinExistence type="predicted"/>
<name>A0A4R6Y945_9BURK</name>
<protein>
    <submittedName>
        <fullName evidence="2">Putative membrane protein</fullName>
    </submittedName>
</protein>
<keyword evidence="1" id="KW-0812">Transmembrane</keyword>
<dbReference type="InterPro" id="IPR058534">
    <property type="entry name" value="YjdF"/>
</dbReference>
<feature type="transmembrane region" description="Helical" evidence="1">
    <location>
        <begin position="128"/>
        <end position="151"/>
    </location>
</feature>
<dbReference type="AlphaFoldDB" id="A0A4R6Y945"/>
<dbReference type="InterPro" id="IPR014509">
    <property type="entry name" value="YjdF-like"/>
</dbReference>
<evidence type="ECO:0000256" key="1">
    <source>
        <dbReference type="SAM" id="Phobius"/>
    </source>
</evidence>
<sequence>MDKIIVWLLWAIALVALAISAIAPYERVTWAMEVAPIFVVVPILWLTRRQFTLTPLLMGLIALHALVLTIGGAYTYARVPFGFWLQEVFELSRNPYDKIGHFMQGFVPALASRELMIRLGWVSTFRVANCMSVCVAMTVSAVYELIEWWVALALGQGADAFLGTQGDVWDTQSDMFCALMGALVMLMLRRFHNQQMRWIE</sequence>
<keyword evidence="3" id="KW-1185">Reference proteome</keyword>
<keyword evidence="1" id="KW-1133">Transmembrane helix</keyword>
<accession>A0A4R6Y945</accession>
<dbReference type="RefSeq" id="WP_342774558.1">
    <property type="nucleotide sequence ID" value="NZ_SNZE01000006.1"/>
</dbReference>
<comment type="caution">
    <text evidence="2">The sequence shown here is derived from an EMBL/GenBank/DDBJ whole genome shotgun (WGS) entry which is preliminary data.</text>
</comment>